<dbReference type="EC" id="4.2.99.18" evidence="2"/>
<dbReference type="SMART" id="SM00478">
    <property type="entry name" value="ENDO3c"/>
    <property type="match status" value="1"/>
</dbReference>
<evidence type="ECO:0000256" key="1">
    <source>
        <dbReference type="ARBA" id="ARBA00010679"/>
    </source>
</evidence>
<dbReference type="GO" id="GO:0140078">
    <property type="term" value="F:class I DNA-(apurinic or apyrimidinic site) endonuclease activity"/>
    <property type="evidence" value="ECO:0007669"/>
    <property type="project" value="UniProtKB-EC"/>
</dbReference>
<dbReference type="Proteomes" id="UP000008037">
    <property type="component" value="Chromosome"/>
</dbReference>
<evidence type="ECO:0000256" key="6">
    <source>
        <dbReference type="ARBA" id="ARBA00023239"/>
    </source>
</evidence>
<feature type="domain" description="HhH-GPD" evidence="10">
    <location>
        <begin position="123"/>
        <end position="295"/>
    </location>
</feature>
<dbReference type="KEGG" id="nga:Ngar_c14380"/>
<dbReference type="InterPro" id="IPR012904">
    <property type="entry name" value="OGG_N"/>
</dbReference>
<dbReference type="Gene3D" id="3.30.310.260">
    <property type="match status" value="1"/>
</dbReference>
<evidence type="ECO:0000313" key="11">
    <source>
        <dbReference type="EMBL" id="AFU58374.1"/>
    </source>
</evidence>
<dbReference type="PANTHER" id="PTHR10242">
    <property type="entry name" value="8-OXOGUANINE DNA GLYCOSYLASE"/>
    <property type="match status" value="1"/>
</dbReference>
<name>K0IMX3_NITGG</name>
<keyword evidence="7" id="KW-0511">Multifunctional enzyme</keyword>
<dbReference type="GO" id="GO:0006289">
    <property type="term" value="P:nucleotide-excision repair"/>
    <property type="evidence" value="ECO:0007669"/>
    <property type="project" value="InterPro"/>
</dbReference>
<dbReference type="RefSeq" id="WP_015018911.1">
    <property type="nucleotide sequence ID" value="NC_018719.1"/>
</dbReference>
<dbReference type="SUPFAM" id="SSF55945">
    <property type="entry name" value="TATA-box binding protein-like"/>
    <property type="match status" value="1"/>
</dbReference>
<dbReference type="AlphaFoldDB" id="K0IMX3"/>
<keyword evidence="3" id="KW-0227">DNA damage</keyword>
<keyword evidence="4 11" id="KW-0378">Hydrolase</keyword>
<proteinExistence type="inferred from homology"/>
<keyword evidence="5" id="KW-0234">DNA repair</keyword>
<dbReference type="InterPro" id="IPR052054">
    <property type="entry name" value="Oxidative_DNA_repair_enzyme"/>
</dbReference>
<dbReference type="Gene3D" id="1.10.340.30">
    <property type="entry name" value="Hypothetical protein, domain 2"/>
    <property type="match status" value="1"/>
</dbReference>
<dbReference type="GeneID" id="13797697"/>
<protein>
    <recommendedName>
        <fullName evidence="2">DNA-(apurinic or apyrimidinic site) lyase</fullName>
        <ecNumber evidence="2">4.2.99.18</ecNumber>
    </recommendedName>
</protein>
<dbReference type="GO" id="GO:0003684">
    <property type="term" value="F:damaged DNA binding"/>
    <property type="evidence" value="ECO:0007669"/>
    <property type="project" value="InterPro"/>
</dbReference>
<dbReference type="PANTHER" id="PTHR10242:SF2">
    <property type="entry name" value="N-GLYCOSYLASE_DNA LYASE"/>
    <property type="match status" value="1"/>
</dbReference>
<reference evidence="11 12" key="1">
    <citation type="journal article" date="2012" name="Environ. Microbiol.">
        <title>The genome of the ammonia-oxidizing Candidatus Nitrososphaera gargensis: insights into metabolic versatility and environmental adaptations.</title>
        <authorList>
            <person name="Spang A."/>
            <person name="Poehlein A."/>
            <person name="Offre P."/>
            <person name="Zumbragel S."/>
            <person name="Haider S."/>
            <person name="Rychlik N."/>
            <person name="Nowka B."/>
            <person name="Schmeisser C."/>
            <person name="Lebedeva E.V."/>
            <person name="Rattei T."/>
            <person name="Bohm C."/>
            <person name="Schmid M."/>
            <person name="Galushko A."/>
            <person name="Hatzenpichler R."/>
            <person name="Weinmaier T."/>
            <person name="Daniel R."/>
            <person name="Schleper C."/>
            <person name="Spieck E."/>
            <person name="Streit W."/>
            <person name="Wagner M."/>
        </authorList>
    </citation>
    <scope>NUCLEOTIDE SEQUENCE [LARGE SCALE GENOMIC DNA]</scope>
    <source>
        <strain evidence="12">Ga9.2</strain>
    </source>
</reference>
<evidence type="ECO:0000256" key="7">
    <source>
        <dbReference type="ARBA" id="ARBA00023268"/>
    </source>
</evidence>
<organism evidence="11 12">
    <name type="scientific">Nitrososphaera gargensis (strain Ga9.2)</name>
    <dbReference type="NCBI Taxonomy" id="1237085"/>
    <lineage>
        <taxon>Archaea</taxon>
        <taxon>Nitrososphaerota</taxon>
        <taxon>Nitrososphaeria</taxon>
        <taxon>Nitrososphaerales</taxon>
        <taxon>Nitrososphaeraceae</taxon>
        <taxon>Nitrososphaera</taxon>
    </lineage>
</organism>
<dbReference type="STRING" id="1237085.Ngar_c14380"/>
<evidence type="ECO:0000256" key="9">
    <source>
        <dbReference type="ARBA" id="ARBA00044632"/>
    </source>
</evidence>
<dbReference type="InParanoid" id="K0IMX3"/>
<gene>
    <name evidence="11" type="primary">ogg</name>
    <name evidence="11" type="ordered locus">Ngar_c14380</name>
</gene>
<dbReference type="EMBL" id="CP002408">
    <property type="protein sequence ID" value="AFU58374.1"/>
    <property type="molecule type" value="Genomic_DNA"/>
</dbReference>
<dbReference type="InterPro" id="IPR023170">
    <property type="entry name" value="HhH_base_excis_C"/>
</dbReference>
<evidence type="ECO:0000256" key="5">
    <source>
        <dbReference type="ARBA" id="ARBA00023204"/>
    </source>
</evidence>
<dbReference type="GO" id="GO:0008534">
    <property type="term" value="F:oxidized purine nucleobase lesion DNA N-glycosylase activity"/>
    <property type="evidence" value="ECO:0007669"/>
    <property type="project" value="InterPro"/>
</dbReference>
<dbReference type="OrthoDB" id="14922at2157"/>
<dbReference type="GO" id="GO:0006284">
    <property type="term" value="P:base-excision repair"/>
    <property type="evidence" value="ECO:0007669"/>
    <property type="project" value="InterPro"/>
</dbReference>
<dbReference type="InterPro" id="IPR003265">
    <property type="entry name" value="HhH-GPD_domain"/>
</dbReference>
<evidence type="ECO:0000256" key="4">
    <source>
        <dbReference type="ARBA" id="ARBA00022801"/>
    </source>
</evidence>
<dbReference type="SUPFAM" id="SSF48150">
    <property type="entry name" value="DNA-glycosylase"/>
    <property type="match status" value="1"/>
</dbReference>
<dbReference type="InterPro" id="IPR011257">
    <property type="entry name" value="DNA_glycosylase"/>
</dbReference>
<evidence type="ECO:0000256" key="3">
    <source>
        <dbReference type="ARBA" id="ARBA00022763"/>
    </source>
</evidence>
<keyword evidence="8 11" id="KW-0326">Glycosidase</keyword>
<keyword evidence="12" id="KW-1185">Reference proteome</keyword>
<dbReference type="HOGENOM" id="CLU_027543_3_2_2"/>
<evidence type="ECO:0000256" key="2">
    <source>
        <dbReference type="ARBA" id="ARBA00012720"/>
    </source>
</evidence>
<evidence type="ECO:0000256" key="8">
    <source>
        <dbReference type="ARBA" id="ARBA00023295"/>
    </source>
</evidence>
<evidence type="ECO:0000259" key="10">
    <source>
        <dbReference type="SMART" id="SM00478"/>
    </source>
</evidence>
<dbReference type="Gene3D" id="1.10.1670.10">
    <property type="entry name" value="Helix-hairpin-Helix base-excision DNA repair enzymes (C-terminal)"/>
    <property type="match status" value="1"/>
</dbReference>
<evidence type="ECO:0000313" key="12">
    <source>
        <dbReference type="Proteomes" id="UP000008037"/>
    </source>
</evidence>
<comment type="catalytic activity">
    <reaction evidence="9">
        <text>2'-deoxyribonucleotide-(2'-deoxyribose 5'-phosphate)-2'-deoxyribonucleotide-DNA = a 3'-end 2'-deoxyribonucleotide-(2,3-dehydro-2,3-deoxyribose 5'-phosphate)-DNA + a 5'-end 5'-phospho-2'-deoxyribonucleoside-DNA + H(+)</text>
        <dbReference type="Rhea" id="RHEA:66592"/>
        <dbReference type="Rhea" id="RHEA-COMP:13180"/>
        <dbReference type="Rhea" id="RHEA-COMP:16897"/>
        <dbReference type="Rhea" id="RHEA-COMP:17067"/>
        <dbReference type="ChEBI" id="CHEBI:15378"/>
        <dbReference type="ChEBI" id="CHEBI:136412"/>
        <dbReference type="ChEBI" id="CHEBI:157695"/>
        <dbReference type="ChEBI" id="CHEBI:167181"/>
        <dbReference type="EC" id="4.2.99.18"/>
    </reaction>
</comment>
<comment type="similarity">
    <text evidence="1">Belongs to the type-1 OGG1 family.</text>
</comment>
<dbReference type="Pfam" id="PF00730">
    <property type="entry name" value="HhH-GPD"/>
    <property type="match status" value="1"/>
</dbReference>
<sequence>MKKFNKDRRNCLTGLQSLYQSFDPVVSINSGQVFLWEKRGNSWYGVHGDRIVRFAQMIDGHAEFAAFPEDRLCEQKMFRMGDDVRAIFSEISRDPLVRRLVRTYPGLRLMRQEPHQCLFSFVCASNTNIPMIRRMLYTLTRKFGRPVHVDGIEFFTFPSASDINRASIDELRACGLGYRAKAIKAAAGAIATGQLDFDVLKSTGYEEAKKELLQVYGVGNKIADCVLLFSLEKLDAFPIDVWIARALAGHYRWLHKKKFGDKITPHQYEQLSESARDYFGRYAGYAQQYLYYHMRQSAGKKW</sequence>
<dbReference type="CDD" id="cd00056">
    <property type="entry name" value="ENDO3c"/>
    <property type="match status" value="1"/>
</dbReference>
<keyword evidence="6" id="KW-0456">Lyase</keyword>
<dbReference type="Pfam" id="PF07934">
    <property type="entry name" value="OGG_N"/>
    <property type="match status" value="1"/>
</dbReference>
<accession>K0IMX3</accession>